<dbReference type="PANTHER" id="PTHR43182:SF1">
    <property type="entry name" value="COBALT-PRECORRIN-7 C(5)-METHYLTRANSFERASE"/>
    <property type="match status" value="1"/>
</dbReference>
<dbReference type="InterPro" id="IPR025714">
    <property type="entry name" value="Methyltranfer_dom"/>
</dbReference>
<dbReference type="InterPro" id="IPR050714">
    <property type="entry name" value="Cobalamin_biosynth_MTase"/>
</dbReference>
<evidence type="ECO:0000256" key="3">
    <source>
        <dbReference type="ARBA" id="ARBA00022603"/>
    </source>
</evidence>
<dbReference type="Pfam" id="PF13847">
    <property type="entry name" value="Methyltransf_31"/>
    <property type="match status" value="1"/>
</dbReference>
<evidence type="ECO:0000256" key="5">
    <source>
        <dbReference type="ARBA" id="ARBA00022691"/>
    </source>
</evidence>
<dbReference type="PROSITE" id="PS01131">
    <property type="entry name" value="RRNA_A_DIMETH"/>
    <property type="match status" value="1"/>
</dbReference>
<name>A0A6B3Z1V1_CLOBO</name>
<evidence type="ECO:0000256" key="2">
    <source>
        <dbReference type="ARBA" id="ARBA00022573"/>
    </source>
</evidence>
<dbReference type="SUPFAM" id="SSF53335">
    <property type="entry name" value="S-adenosyl-L-methionine-dependent methyltransferases"/>
    <property type="match status" value="1"/>
</dbReference>
<dbReference type="InterPro" id="IPR020596">
    <property type="entry name" value="rRNA_Ade_Mease_Trfase_CS"/>
</dbReference>
<dbReference type="Proteomes" id="UP000478995">
    <property type="component" value="Unassembled WGS sequence"/>
</dbReference>
<dbReference type="InterPro" id="IPR014008">
    <property type="entry name" value="Cbl_synth_MTase_CbiT"/>
</dbReference>
<gene>
    <name evidence="7" type="primary">cbiT</name>
    <name evidence="7" type="ORF">FC794_00820</name>
</gene>
<dbReference type="GO" id="GO:0000179">
    <property type="term" value="F:rRNA (adenine-N6,N6-)-dimethyltransferase activity"/>
    <property type="evidence" value="ECO:0007669"/>
    <property type="project" value="InterPro"/>
</dbReference>
<protein>
    <submittedName>
        <fullName evidence="7">Precorrin-6Y C5,15-methyltransferase (Decarboxylating) subunit CbiT</fullName>
    </submittedName>
</protein>
<keyword evidence="3 7" id="KW-0489">Methyltransferase</keyword>
<dbReference type="NCBIfam" id="TIGR02469">
    <property type="entry name" value="CbiT"/>
    <property type="match status" value="1"/>
</dbReference>
<dbReference type="Gene3D" id="3.40.50.150">
    <property type="entry name" value="Vaccinia Virus protein VP39"/>
    <property type="match status" value="1"/>
</dbReference>
<proteinExistence type="predicted"/>
<evidence type="ECO:0000313" key="7">
    <source>
        <dbReference type="EMBL" id="NFG15361.1"/>
    </source>
</evidence>
<keyword evidence="2" id="KW-0169">Cobalamin biosynthesis</keyword>
<dbReference type="CDD" id="cd02440">
    <property type="entry name" value="AdoMet_MTases"/>
    <property type="match status" value="1"/>
</dbReference>
<evidence type="ECO:0000256" key="4">
    <source>
        <dbReference type="ARBA" id="ARBA00022679"/>
    </source>
</evidence>
<dbReference type="PANTHER" id="PTHR43182">
    <property type="entry name" value="COBALT-PRECORRIN-6B C(15)-METHYLTRANSFERASE (DECARBOXYLATING)"/>
    <property type="match status" value="1"/>
</dbReference>
<dbReference type="InterPro" id="IPR029063">
    <property type="entry name" value="SAM-dependent_MTases_sf"/>
</dbReference>
<comment type="pathway">
    <text evidence="1">Cofactor biosynthesis; adenosylcobalamin biosynthesis.</text>
</comment>
<comment type="caution">
    <text evidence="7">The sequence shown here is derived from an EMBL/GenBank/DDBJ whole genome shotgun (WGS) entry which is preliminary data.</text>
</comment>
<sequence length="193" mass="21314">MRYIRDEEFIRGNCPMTKEDIRILSISKMNLEENSKVLDVGAGTGSVSIQAATICKKGRVFAIEKDEEALDIIKKNKEKFNCGNIKIIEGDALKVEEIIKESFNSIFIGGSGGNLEEIISRYGDKLLDNGTMVLNFITINNLNAALETLKKLNYKTECIQVSISKARGKSNMLIANNPIFIITAAKNAGGYNE</sequence>
<dbReference type="RefSeq" id="WP_012704492.1">
    <property type="nucleotide sequence ID" value="NZ_CP013847.1"/>
</dbReference>
<dbReference type="EMBL" id="SWOY01000001">
    <property type="protein sequence ID" value="NFG15361.1"/>
    <property type="molecule type" value="Genomic_DNA"/>
</dbReference>
<dbReference type="GO" id="GO:0008276">
    <property type="term" value="F:protein methyltransferase activity"/>
    <property type="evidence" value="ECO:0007669"/>
    <property type="project" value="InterPro"/>
</dbReference>
<dbReference type="AlphaFoldDB" id="A0A6B3Z1V1"/>
<evidence type="ECO:0000259" key="6">
    <source>
        <dbReference type="Pfam" id="PF13847"/>
    </source>
</evidence>
<keyword evidence="4 7" id="KW-0808">Transferase</keyword>
<dbReference type="UniPathway" id="UPA00148"/>
<evidence type="ECO:0000313" key="8">
    <source>
        <dbReference type="Proteomes" id="UP000478995"/>
    </source>
</evidence>
<evidence type="ECO:0000256" key="1">
    <source>
        <dbReference type="ARBA" id="ARBA00004953"/>
    </source>
</evidence>
<accession>A0A6B3Z1V1</accession>
<organism evidence="7 8">
    <name type="scientific">Clostridium botulinum</name>
    <dbReference type="NCBI Taxonomy" id="1491"/>
    <lineage>
        <taxon>Bacteria</taxon>
        <taxon>Bacillati</taxon>
        <taxon>Bacillota</taxon>
        <taxon>Clostridia</taxon>
        <taxon>Eubacteriales</taxon>
        <taxon>Clostridiaceae</taxon>
        <taxon>Clostridium</taxon>
    </lineage>
</organism>
<keyword evidence="5" id="KW-0949">S-adenosyl-L-methionine</keyword>
<reference evidence="7 8" key="1">
    <citation type="submission" date="2019-04" db="EMBL/GenBank/DDBJ databases">
        <title>Genome sequencing of Clostridium botulinum Groups I-IV and Clostridium butyricum.</title>
        <authorList>
            <person name="Brunt J."/>
            <person name="Van Vliet A.H.M."/>
            <person name="Stringer S.C."/>
            <person name="Carter A.T."/>
            <person name="Peck M.W."/>
        </authorList>
    </citation>
    <scope>NUCLEOTIDE SEQUENCE [LARGE SCALE GENOMIC DNA]</scope>
    <source>
        <strain evidence="7 8">IFR 18/037</strain>
    </source>
</reference>
<dbReference type="GO" id="GO:0009236">
    <property type="term" value="P:cobalamin biosynthetic process"/>
    <property type="evidence" value="ECO:0007669"/>
    <property type="project" value="UniProtKB-UniPathway"/>
</dbReference>
<feature type="domain" description="Methyltransferase" evidence="6">
    <location>
        <begin position="32"/>
        <end position="109"/>
    </location>
</feature>